<dbReference type="SUPFAM" id="SSF56935">
    <property type="entry name" value="Porins"/>
    <property type="match status" value="1"/>
</dbReference>
<keyword evidence="4 7" id="KW-0812">Transmembrane</keyword>
<keyword evidence="12" id="KW-0675">Receptor</keyword>
<keyword evidence="13" id="KW-1185">Reference proteome</keyword>
<dbReference type="Pfam" id="PF14905">
    <property type="entry name" value="OMP_b-brl_3"/>
    <property type="match status" value="1"/>
</dbReference>
<evidence type="ECO:0000256" key="6">
    <source>
        <dbReference type="ARBA" id="ARBA00023237"/>
    </source>
</evidence>
<evidence type="ECO:0000256" key="9">
    <source>
        <dbReference type="SAM" id="SignalP"/>
    </source>
</evidence>
<evidence type="ECO:0000256" key="5">
    <source>
        <dbReference type="ARBA" id="ARBA00023136"/>
    </source>
</evidence>
<dbReference type="Pfam" id="PF13620">
    <property type="entry name" value="CarboxypepD_reg"/>
    <property type="match status" value="1"/>
</dbReference>
<dbReference type="InterPro" id="IPR041700">
    <property type="entry name" value="OMP_b-brl_3"/>
</dbReference>
<keyword evidence="2 7" id="KW-0813">Transport</keyword>
<dbReference type="InterPro" id="IPR039426">
    <property type="entry name" value="TonB-dep_rcpt-like"/>
</dbReference>
<evidence type="ECO:0000256" key="2">
    <source>
        <dbReference type="ARBA" id="ARBA00022448"/>
    </source>
</evidence>
<dbReference type="PANTHER" id="PTHR40980">
    <property type="entry name" value="PLUG DOMAIN-CONTAINING PROTEIN"/>
    <property type="match status" value="1"/>
</dbReference>
<keyword evidence="6 7" id="KW-0998">Cell outer membrane</keyword>
<dbReference type="AlphaFoldDB" id="M7N353"/>
<comment type="similarity">
    <text evidence="7">Belongs to the TonB-dependent receptor family.</text>
</comment>
<dbReference type="Proteomes" id="UP000011910">
    <property type="component" value="Unassembled WGS sequence"/>
</dbReference>
<dbReference type="Gene3D" id="2.170.130.10">
    <property type="entry name" value="TonB-dependent receptor, plug domain"/>
    <property type="match status" value="1"/>
</dbReference>
<dbReference type="EMBL" id="AODQ01000034">
    <property type="protein sequence ID" value="EMR03118.1"/>
    <property type="molecule type" value="Genomic_DNA"/>
</dbReference>
<gene>
    <name evidence="12" type="ORF">ADICEAN_01719</name>
</gene>
<dbReference type="Gene3D" id="2.60.40.1120">
    <property type="entry name" value="Carboxypeptidase-like, regulatory domain"/>
    <property type="match status" value="1"/>
</dbReference>
<dbReference type="RefSeq" id="WP_009195116.1">
    <property type="nucleotide sequence ID" value="NZ_AODQ01000034.1"/>
</dbReference>
<proteinExistence type="inferred from homology"/>
<evidence type="ECO:0000259" key="11">
    <source>
        <dbReference type="Pfam" id="PF14905"/>
    </source>
</evidence>
<feature type="domain" description="Outer membrane protein beta-barrel" evidence="11">
    <location>
        <begin position="420"/>
        <end position="810"/>
    </location>
</feature>
<feature type="domain" description="TonB-dependent receptor plug" evidence="10">
    <location>
        <begin position="174"/>
        <end position="254"/>
    </location>
</feature>
<keyword evidence="5 7" id="KW-0472">Membrane</keyword>
<dbReference type="InterPro" id="IPR013784">
    <property type="entry name" value="Carb-bd-like_fold"/>
</dbReference>
<dbReference type="GO" id="GO:0009279">
    <property type="term" value="C:cell outer membrane"/>
    <property type="evidence" value="ECO:0007669"/>
    <property type="project" value="UniProtKB-SubCell"/>
</dbReference>
<evidence type="ECO:0000313" key="13">
    <source>
        <dbReference type="Proteomes" id="UP000011910"/>
    </source>
</evidence>
<sequence length="842" mass="92215">MKKYYLPLICLFLLACTPMALAQFPGAAPSVKGKVSGRLLDAETGAAIPYATVILFAKQASPPKGAPASAPAADSLAAASPWKQVNGALSDEAGSFTIKDIAIGEYKVEIAFLGYDKKTLSFQTTGAKPDYDLGSVQLAVTAQLLEGVTVTGQKEVIEHHVDKLVFNAENDPSLAGGDATDVLRKTPMLAVDLDGNLSLRGNSNVRLLINGKPSTLFSGSVADALRSIPADEIKKVEVITVPTAKYDGEGSGGIVNIITKRKGMEGMKGTLNLNAGLRALGGGGSLTMGRGRFGLNGNLFGNYGLTRRSGNDLYRETWGENPQQLFQRGEGESRFDFLSGKIGAYYDFNAYTSVNSAVSLRNFSNTTTSLSNSRRFNTGSDTPFELISRNSFMDMSNTSFDWTNDFRRTYEGSEREIALAFQLSGNLSNTLNRFSEQGARTLANNNTNDSDNLEYTYQADYTEPFGKWGKLEIGAKAVVRRLTSDFAAFVGPGISEGLEIDPTQSDAFAYDQDVIGGYSSLNAKLNKKWSLITGLRYEHTRIGFDFRDRDLTADNAYGSFLPSAIASYTFTPMTSLKASYTRRIQRPNLYFLNPYIRQNSTLFISQGNPKLAPEITDQLELALNTMVKKNVVNLSLFYRSTQDVIESFQSLQRIEQDTVTLSSFLNVGTNQAFGANVFTNIKFTKWVSLFLSADASTYNVSSASLGLSNKGLVAGGNAGLNFNFGKGWKANTFTFYRSAQPTLQGRQPSYMFMNMGISKDILKEKGNIGLSAANPFSEFIEFRSEVRGENFYQSSAFRNQQRDIRLSFRYNFGDMKFRPQNRNTRIRNDDQKSGGSQGGEGN</sequence>
<evidence type="ECO:0000256" key="3">
    <source>
        <dbReference type="ARBA" id="ARBA00022452"/>
    </source>
</evidence>
<evidence type="ECO:0000259" key="10">
    <source>
        <dbReference type="Pfam" id="PF07715"/>
    </source>
</evidence>
<dbReference type="Pfam" id="PF07715">
    <property type="entry name" value="Plug"/>
    <property type="match status" value="1"/>
</dbReference>
<dbReference type="InterPro" id="IPR012910">
    <property type="entry name" value="Plug_dom"/>
</dbReference>
<evidence type="ECO:0000256" key="7">
    <source>
        <dbReference type="PROSITE-ProRule" id="PRU01360"/>
    </source>
</evidence>
<dbReference type="PANTHER" id="PTHR40980:SF4">
    <property type="entry name" value="TONB-DEPENDENT RECEPTOR-LIKE BETA-BARREL DOMAIN-CONTAINING PROTEIN"/>
    <property type="match status" value="1"/>
</dbReference>
<reference evidence="12 13" key="1">
    <citation type="journal article" date="2013" name="Genome Announc.">
        <title>Draft Genome Sequence of Cesiribacter andamanensis Strain AMV16T, Isolated from a Soil Sample from a Mud Volcano in the Andaman Islands, India.</title>
        <authorList>
            <person name="Shivaji S."/>
            <person name="Ara S."/>
            <person name="Begum Z."/>
            <person name="Srinivas T.N."/>
            <person name="Singh A."/>
            <person name="Kumar Pinnaka A."/>
        </authorList>
    </citation>
    <scope>NUCLEOTIDE SEQUENCE [LARGE SCALE GENOMIC DNA]</scope>
    <source>
        <strain evidence="12 13">AMV16</strain>
    </source>
</reference>
<evidence type="ECO:0000313" key="12">
    <source>
        <dbReference type="EMBL" id="EMR03118.1"/>
    </source>
</evidence>
<keyword evidence="3 7" id="KW-1134">Transmembrane beta strand</keyword>
<dbReference type="PROSITE" id="PS51257">
    <property type="entry name" value="PROKAR_LIPOPROTEIN"/>
    <property type="match status" value="1"/>
</dbReference>
<feature type="signal peptide" evidence="9">
    <location>
        <begin position="1"/>
        <end position="22"/>
    </location>
</feature>
<accession>M7N353</accession>
<organism evidence="12 13">
    <name type="scientific">Cesiribacter andamanensis AMV16</name>
    <dbReference type="NCBI Taxonomy" id="1279009"/>
    <lineage>
        <taxon>Bacteria</taxon>
        <taxon>Pseudomonadati</taxon>
        <taxon>Bacteroidota</taxon>
        <taxon>Cytophagia</taxon>
        <taxon>Cytophagales</taxon>
        <taxon>Cesiribacteraceae</taxon>
        <taxon>Cesiribacter</taxon>
    </lineage>
</organism>
<comment type="subcellular location">
    <subcellularLocation>
        <location evidence="1 7">Cell outer membrane</location>
        <topology evidence="1 7">Multi-pass membrane protein</topology>
    </subcellularLocation>
</comment>
<dbReference type="PROSITE" id="PS52016">
    <property type="entry name" value="TONB_DEPENDENT_REC_3"/>
    <property type="match status" value="1"/>
</dbReference>
<feature type="chain" id="PRO_5004081816" evidence="9">
    <location>
        <begin position="23"/>
        <end position="842"/>
    </location>
</feature>
<dbReference type="OrthoDB" id="905812at2"/>
<feature type="region of interest" description="Disordered" evidence="8">
    <location>
        <begin position="819"/>
        <end position="842"/>
    </location>
</feature>
<dbReference type="GO" id="GO:0030246">
    <property type="term" value="F:carbohydrate binding"/>
    <property type="evidence" value="ECO:0007669"/>
    <property type="project" value="InterPro"/>
</dbReference>
<evidence type="ECO:0000256" key="1">
    <source>
        <dbReference type="ARBA" id="ARBA00004571"/>
    </source>
</evidence>
<protein>
    <submittedName>
        <fullName evidence="12">Outer membrane receptor FepA</fullName>
    </submittedName>
</protein>
<keyword evidence="9" id="KW-0732">Signal</keyword>
<dbReference type="STRING" id="1279009.ADICEAN_01719"/>
<name>M7N353_9BACT</name>
<dbReference type="eggNOG" id="COG4771">
    <property type="taxonomic scope" value="Bacteria"/>
</dbReference>
<dbReference type="InterPro" id="IPR037066">
    <property type="entry name" value="Plug_dom_sf"/>
</dbReference>
<evidence type="ECO:0000256" key="8">
    <source>
        <dbReference type="SAM" id="MobiDB-lite"/>
    </source>
</evidence>
<dbReference type="InterPro" id="IPR036942">
    <property type="entry name" value="Beta-barrel_TonB_sf"/>
</dbReference>
<dbReference type="SUPFAM" id="SSF49452">
    <property type="entry name" value="Starch-binding domain-like"/>
    <property type="match status" value="1"/>
</dbReference>
<comment type="caution">
    <text evidence="12">The sequence shown here is derived from an EMBL/GenBank/DDBJ whole genome shotgun (WGS) entry which is preliminary data.</text>
</comment>
<evidence type="ECO:0000256" key="4">
    <source>
        <dbReference type="ARBA" id="ARBA00022692"/>
    </source>
</evidence>
<dbReference type="Gene3D" id="2.40.170.20">
    <property type="entry name" value="TonB-dependent receptor, beta-barrel domain"/>
    <property type="match status" value="1"/>
</dbReference>